<proteinExistence type="inferred from homology"/>
<dbReference type="SUPFAM" id="SSF52540">
    <property type="entry name" value="P-loop containing nucleoside triphosphate hydrolases"/>
    <property type="match status" value="1"/>
</dbReference>
<dbReference type="PANTHER" id="PTHR43297">
    <property type="entry name" value="OLIGOPEPTIDE TRANSPORT ATP-BINDING PROTEIN APPD"/>
    <property type="match status" value="1"/>
</dbReference>
<keyword evidence="3" id="KW-0813">Transport</keyword>
<dbReference type="PANTHER" id="PTHR43297:SF2">
    <property type="entry name" value="DIPEPTIDE TRANSPORT ATP-BINDING PROTEIN DPPD"/>
    <property type="match status" value="1"/>
</dbReference>
<dbReference type="Gene3D" id="3.40.50.300">
    <property type="entry name" value="P-loop containing nucleotide triphosphate hydrolases"/>
    <property type="match status" value="1"/>
</dbReference>
<comment type="caution">
    <text evidence="7">The sequence shown here is derived from an EMBL/GenBank/DDBJ whole genome shotgun (WGS) entry which is preliminary data.</text>
</comment>
<sequence length="66" mass="7055">MNCESESLLEIKDLKIAFKTPEGIFHAVKGISLEVGKREIVGIVGESGCGKTVTALSIMHLLPDNS</sequence>
<reference evidence="8" key="1">
    <citation type="journal article" date="2015" name="MBio">
        <title>Genome-Resolved Metagenomic Analysis Reveals Roles for Candidate Phyla and Other Microbial Community Members in Biogeochemical Transformations in Oil Reservoirs.</title>
        <authorList>
            <person name="Hu P."/>
            <person name="Tom L."/>
            <person name="Singh A."/>
            <person name="Thomas B.C."/>
            <person name="Baker B.J."/>
            <person name="Piceno Y.M."/>
            <person name="Andersen G.L."/>
            <person name="Banfield J.F."/>
        </authorList>
    </citation>
    <scope>NUCLEOTIDE SEQUENCE [LARGE SCALE GENOMIC DNA]</scope>
</reference>
<keyword evidence="4" id="KW-1003">Cell membrane</keyword>
<dbReference type="AlphaFoldDB" id="A0A117M7Z5"/>
<keyword evidence="5" id="KW-0472">Membrane</keyword>
<dbReference type="GO" id="GO:0016887">
    <property type="term" value="F:ATP hydrolysis activity"/>
    <property type="evidence" value="ECO:0007669"/>
    <property type="project" value="InterPro"/>
</dbReference>
<evidence type="ECO:0000256" key="4">
    <source>
        <dbReference type="ARBA" id="ARBA00022475"/>
    </source>
</evidence>
<keyword evidence="7" id="KW-0067">ATP-binding</keyword>
<dbReference type="GO" id="GO:0016020">
    <property type="term" value="C:membrane"/>
    <property type="evidence" value="ECO:0007669"/>
    <property type="project" value="UniProtKB-SubCell"/>
</dbReference>
<gene>
    <name evidence="7" type="ORF">XE02_1066</name>
</gene>
<name>A0A117M7Z5_9BACT</name>
<dbReference type="InterPro" id="IPR050388">
    <property type="entry name" value="ABC_Ni/Peptide_Import"/>
</dbReference>
<dbReference type="EMBL" id="LGGW01000097">
    <property type="protein sequence ID" value="KUK89351.1"/>
    <property type="molecule type" value="Genomic_DNA"/>
</dbReference>
<evidence type="ECO:0000256" key="5">
    <source>
        <dbReference type="ARBA" id="ARBA00023136"/>
    </source>
</evidence>
<protein>
    <submittedName>
        <fullName evidence="7">Oligopeptide/dipeptide ABC transporter, ATP-binding protein</fullName>
    </submittedName>
</protein>
<evidence type="ECO:0000256" key="3">
    <source>
        <dbReference type="ARBA" id="ARBA00022448"/>
    </source>
</evidence>
<dbReference type="Pfam" id="PF00005">
    <property type="entry name" value="ABC_tran"/>
    <property type="match status" value="1"/>
</dbReference>
<organism evidence="7 8">
    <name type="scientific">Mesotoga infera</name>
    <dbReference type="NCBI Taxonomy" id="1236046"/>
    <lineage>
        <taxon>Bacteria</taxon>
        <taxon>Thermotogati</taxon>
        <taxon>Thermotogota</taxon>
        <taxon>Thermotogae</taxon>
        <taxon>Kosmotogales</taxon>
        <taxon>Kosmotogaceae</taxon>
        <taxon>Mesotoga</taxon>
    </lineage>
</organism>
<evidence type="ECO:0000259" key="6">
    <source>
        <dbReference type="Pfam" id="PF00005"/>
    </source>
</evidence>
<evidence type="ECO:0000313" key="8">
    <source>
        <dbReference type="Proteomes" id="UP000055014"/>
    </source>
</evidence>
<feature type="non-terminal residue" evidence="7">
    <location>
        <position position="66"/>
    </location>
</feature>
<evidence type="ECO:0000313" key="7">
    <source>
        <dbReference type="EMBL" id="KUK89351.1"/>
    </source>
</evidence>
<dbReference type="Proteomes" id="UP000055014">
    <property type="component" value="Unassembled WGS sequence"/>
</dbReference>
<comment type="subcellular location">
    <subcellularLocation>
        <location evidence="1">Membrane</location>
    </subcellularLocation>
</comment>
<dbReference type="GO" id="GO:0005524">
    <property type="term" value="F:ATP binding"/>
    <property type="evidence" value="ECO:0007669"/>
    <property type="project" value="UniProtKB-KW"/>
</dbReference>
<evidence type="ECO:0000256" key="2">
    <source>
        <dbReference type="ARBA" id="ARBA00005417"/>
    </source>
</evidence>
<evidence type="ECO:0000256" key="1">
    <source>
        <dbReference type="ARBA" id="ARBA00004370"/>
    </source>
</evidence>
<feature type="domain" description="ABC transporter" evidence="6">
    <location>
        <begin position="28"/>
        <end position="63"/>
    </location>
</feature>
<accession>A0A117M7Z5</accession>
<dbReference type="InterPro" id="IPR003439">
    <property type="entry name" value="ABC_transporter-like_ATP-bd"/>
</dbReference>
<dbReference type="InterPro" id="IPR027417">
    <property type="entry name" value="P-loop_NTPase"/>
</dbReference>
<comment type="similarity">
    <text evidence="2">Belongs to the ABC transporter superfamily.</text>
</comment>
<keyword evidence="7" id="KW-0547">Nucleotide-binding</keyword>